<dbReference type="OrthoDB" id="6287725at2759"/>
<dbReference type="GO" id="GO:0000902">
    <property type="term" value="P:cell morphogenesis"/>
    <property type="evidence" value="ECO:0007669"/>
    <property type="project" value="InterPro"/>
</dbReference>
<evidence type="ECO:0000256" key="2">
    <source>
        <dbReference type="SAM" id="MobiDB-lite"/>
    </source>
</evidence>
<dbReference type="InterPro" id="IPR025481">
    <property type="entry name" value="Cell_Morphogen_C"/>
</dbReference>
<gene>
    <name evidence="5" type="ORF">M0811_14795</name>
</gene>
<feature type="region of interest" description="Disordered" evidence="2">
    <location>
        <begin position="2101"/>
        <end position="2136"/>
    </location>
</feature>
<reference evidence="5" key="1">
    <citation type="submission" date="2022-10" db="EMBL/GenBank/DDBJ databases">
        <title>Novel sulphate-reducing endosymbionts in the free-living metamonad Anaeramoeba.</title>
        <authorList>
            <person name="Jerlstrom-Hultqvist J."/>
            <person name="Cepicka I."/>
            <person name="Gallot-Lavallee L."/>
            <person name="Salas-Leiva D."/>
            <person name="Curtis B.A."/>
            <person name="Zahonova K."/>
            <person name="Pipaliya S."/>
            <person name="Dacks J."/>
            <person name="Roger A.J."/>
        </authorList>
    </citation>
    <scope>NUCLEOTIDE SEQUENCE</scope>
    <source>
        <strain evidence="5">BMAN</strain>
    </source>
</reference>
<feature type="compositionally biased region" description="Polar residues" evidence="2">
    <location>
        <begin position="2045"/>
        <end position="2058"/>
    </location>
</feature>
<feature type="domain" description="Cell morphogenesis central region" evidence="4">
    <location>
        <begin position="630"/>
        <end position="1049"/>
    </location>
</feature>
<comment type="caution">
    <text evidence="5">The sequence shown here is derived from an EMBL/GenBank/DDBJ whole genome shotgun (WGS) entry which is preliminary data.</text>
</comment>
<feature type="region of interest" description="Disordered" evidence="2">
    <location>
        <begin position="87"/>
        <end position="120"/>
    </location>
</feature>
<dbReference type="PANTHER" id="PTHR12295:SF30">
    <property type="entry name" value="PROTEIN FURRY"/>
    <property type="match status" value="1"/>
</dbReference>
<feature type="coiled-coil region" evidence="1">
    <location>
        <begin position="1316"/>
        <end position="1352"/>
    </location>
</feature>
<evidence type="ECO:0000313" key="6">
    <source>
        <dbReference type="Proteomes" id="UP001149090"/>
    </source>
</evidence>
<name>A0A9Q0RG22_ANAIG</name>
<feature type="compositionally biased region" description="Basic and acidic residues" evidence="2">
    <location>
        <begin position="2109"/>
        <end position="2124"/>
    </location>
</feature>
<dbReference type="Proteomes" id="UP001149090">
    <property type="component" value="Unassembled WGS sequence"/>
</dbReference>
<evidence type="ECO:0000313" key="5">
    <source>
        <dbReference type="EMBL" id="KAJ5078684.1"/>
    </source>
</evidence>
<keyword evidence="6" id="KW-1185">Reference proteome</keyword>
<feature type="compositionally biased region" description="Polar residues" evidence="2">
    <location>
        <begin position="103"/>
        <end position="112"/>
    </location>
</feature>
<protein>
    <submittedName>
        <fullName evidence="5">Protein furry</fullName>
    </submittedName>
</protein>
<proteinExistence type="predicted"/>
<evidence type="ECO:0000259" key="4">
    <source>
        <dbReference type="Pfam" id="PF14228"/>
    </source>
</evidence>
<dbReference type="GO" id="GO:0030427">
    <property type="term" value="C:site of polarized growth"/>
    <property type="evidence" value="ECO:0007669"/>
    <property type="project" value="TreeGrafter"/>
</dbReference>
<feature type="region of interest" description="Disordered" evidence="2">
    <location>
        <begin position="1988"/>
        <end position="2039"/>
    </location>
</feature>
<dbReference type="SUPFAM" id="SSF48371">
    <property type="entry name" value="ARM repeat"/>
    <property type="match status" value="1"/>
</dbReference>
<feature type="compositionally biased region" description="Polar residues" evidence="2">
    <location>
        <begin position="2026"/>
        <end position="2037"/>
    </location>
</feature>
<sequence>MNKEFSNQIIQKLFSQFCSLSNSLIENYEMTREDEIIELNSLENHQGLSSILYSLSMLSVNCAPNLIRALIEWRSLSLKKEHSQIQSSHSSNLDLSNEKESPKQLQTSSPANKKTEKRKNISIYHNKKQQIKLFKEAIFIIACARILEKQEDQFNPPHLIRNQFTTILLNTLDSLESEVSENIPEQTLFDKNISFIQNFFGYAFGLLSRTKLPIFVQATLQRTQLKHAQPKARFKPLQYIILELDSQEKIDNSSKFIEIILENLNNSKTNAQKDLLSCISNPFKKVALFSRAQNLRFVNWDQKLEELIQKTKSLIKKPNPKTNEIVSLITALYCCSSPDFFAKSIQNLLDILFRVFNSKHGKEISISCFLLFFEVQFGKYSNIQVESIMERALVIFSTIALSVKNPYYLFLPLISNSISKMILIISNWDLFFSMNKIVMSFLLNDKMEFTLIGIKSLALISQKHYINHQDTMIFNSQHSFSQELKIIIQKTMNDLDKQIGGISRIVQTRFPDEFPNEKRKSIEILTECIKCTPYFFPFSKNLFTLLSKYTQHLDAELSKHSFESIKKIIQNHPKYRFKICIEFANYILTIPDNQEDFILDSLQKFEELLDFWQQISSKETVEIETKFFDQIEAVFLVFLCNSFPKVRSKSFNILKKIRNLSSFLSSQFLQLQKDEIDSLDTQRVIDIFEEGWNEVITTNLIHPIKITSIDELISNQSYSIFSIDKMISDPEVSDIWIFYFCRLAKILAKISPEITYLSFKETISKILSINSESTQFSKTSDEFHIYITHWTNYAMFATSVAGTKKDDQTGLTKTLFQFLVPLLQSHSDDIRKSAVMALSQTNEESIPDLWEEIDVILKYLLFEKEKAKGIIQTNRIISQIFAVIRSVVNGVGEEYFQNNAEFFKKIEEKIQIFIDYASSAENIDNPRLQLLRYNVAILIQKYIQVLSNFRKELKKEQRYLLFELFGNYCGFGNQENYEKMKQKFNKIIEEKIKESFIEKHKNIFNEENRSVEYVLLQAMASLLIGDFFSENCEQLDGEIFKWIFSLLTSENDYVQSIGRISITNFFKHNSKALLSVYIDQVFCGNSQKTITAFAIALTEMIIRNDLEIPIPISLHLILAKIGSPDRLVRQHIVELFEFFISKTFGESGVRKFPTIHSNLCSTNETLVKMQIDLSNLFVSKFPELSFVMVEEICFRYTTIIKKIEEKLLDFHDAQNAKDSILRYLIPWIQKIEISNNEEKFNNIIEKLFEITKNIEGNNSTFIQNIWGSIAKNPKNLMFIIDYLLKEGIKNLKDENYFNISKRIILYIYRNCGSQVIDILIQEIDIFNEENELEKNKKQISKLNLNKKNENEIDKEFESNMKQNEEIEIYRREIPIIFLSELIPEVGKKMVEKLAVILHSTFSILDHLHPTIYQNAKLVLLNMIITLILNEKEYINSEKIEIAHDLVERITSNQEKPLFIREDICENKLYLQSEIELEDYITQFVELFELLDANIKEKWCLEAFKWSTKLDKYGKVLTQHNLHICARSHQIYRALLSKLKKKELNEMIDILYLTFSPSLSLEKLIWFIVEILNTLKIMATKVQSLKDFPSLFWTTIALLQTDNDKILLFVMQLVERIIDIGFSDEETMNKLISSLPKQWDFPFDGIQPLILKGMYFPRTEDIALKILTKMTIFPKNEIISKNSNQFLSNFLGLLPLLSKSLQENTLIKISTTIENLRNSSSLYGFKEIEEILEKFENNEFKNNEEFLLNLKTPFSKAFFPQEIAFTFNFLLHALGSFSNQYRNEYFEILKILLSTIDISQNEFLESVDPQLISSLTSFSSQQDLEKVMDILRVITGQSSLEGLILSSDDEQKIDGFLQFAKEKEFRTIKALKSIAKKRVPFTNDIFSFEKDGLSSNVVHIEKKKMENLKKFSFITKFSSLSNTQFPINWSNERNLESSSDNDENINDQADDDRYNLDFQTKNESNSDSDLDTNLEFANFQDMMQTELTSPFHSKRNNHKKDDELPSRKKGVGKSSDEISNRKRFPSQIDQKNSDNFLDQKNIHDFSGNTLKIPSLSNTEVSEKSQEENVMQDNFNLSSDEEIFQFGDQMNLMSNSIDLRQKFIESMNQNEDQKSGEETEDNDKTDSLGGDEMSDDNF</sequence>
<feature type="region of interest" description="Disordered" evidence="2">
    <location>
        <begin position="1931"/>
        <end position="1952"/>
    </location>
</feature>
<feature type="domain" description="Cell morphogenesis central region" evidence="4">
    <location>
        <begin position="1355"/>
        <end position="1538"/>
    </location>
</feature>
<dbReference type="InterPro" id="IPR039867">
    <property type="entry name" value="Furry/Tao3/Mor2"/>
</dbReference>
<feature type="region of interest" description="Disordered" evidence="2">
    <location>
        <begin position="2044"/>
        <end position="2063"/>
    </location>
</feature>
<dbReference type="EMBL" id="JAPDFW010000050">
    <property type="protein sequence ID" value="KAJ5078684.1"/>
    <property type="molecule type" value="Genomic_DNA"/>
</dbReference>
<keyword evidence="1" id="KW-0175">Coiled coil</keyword>
<evidence type="ECO:0000256" key="1">
    <source>
        <dbReference type="SAM" id="Coils"/>
    </source>
</evidence>
<dbReference type="GO" id="GO:0005938">
    <property type="term" value="C:cell cortex"/>
    <property type="evidence" value="ECO:0007669"/>
    <property type="project" value="TreeGrafter"/>
</dbReference>
<feature type="compositionally biased region" description="Acidic residues" evidence="2">
    <location>
        <begin position="1938"/>
        <end position="1949"/>
    </location>
</feature>
<feature type="domain" description="Cell morphogenesis protein C-terminal" evidence="3">
    <location>
        <begin position="1588"/>
        <end position="1833"/>
    </location>
</feature>
<evidence type="ECO:0000259" key="3">
    <source>
        <dbReference type="Pfam" id="PF14225"/>
    </source>
</evidence>
<dbReference type="Pfam" id="PF14225">
    <property type="entry name" value="MOR2-PAG1_C"/>
    <property type="match status" value="1"/>
</dbReference>
<feature type="domain" description="Cell morphogenesis central region" evidence="4">
    <location>
        <begin position="1057"/>
        <end position="1345"/>
    </location>
</feature>
<accession>A0A9Q0RG22</accession>
<dbReference type="InterPro" id="IPR016024">
    <property type="entry name" value="ARM-type_fold"/>
</dbReference>
<dbReference type="InterPro" id="IPR029473">
    <property type="entry name" value="MOR2-PAG1_mid"/>
</dbReference>
<dbReference type="PANTHER" id="PTHR12295">
    <property type="entry name" value="FURRY-RELATED"/>
    <property type="match status" value="1"/>
</dbReference>
<organism evidence="5 6">
    <name type="scientific">Anaeramoeba ignava</name>
    <name type="common">Anaerobic marine amoeba</name>
    <dbReference type="NCBI Taxonomy" id="1746090"/>
    <lineage>
        <taxon>Eukaryota</taxon>
        <taxon>Metamonada</taxon>
        <taxon>Anaeramoebidae</taxon>
        <taxon>Anaeramoeba</taxon>
    </lineage>
</organism>
<dbReference type="Pfam" id="PF14228">
    <property type="entry name" value="MOR2-PAG1_mid"/>
    <property type="match status" value="3"/>
</dbReference>
<dbReference type="OMA" id="HITRIAL"/>